<evidence type="ECO:0000256" key="2">
    <source>
        <dbReference type="ARBA" id="ARBA00022676"/>
    </source>
</evidence>
<keyword evidence="6" id="KW-1185">Reference proteome</keyword>
<keyword evidence="3 4" id="KW-0808">Transferase</keyword>
<organism evidence="4">
    <name type="scientific">Glycine soja</name>
    <name type="common">Wild soybean</name>
    <dbReference type="NCBI Taxonomy" id="3848"/>
    <lineage>
        <taxon>Eukaryota</taxon>
        <taxon>Viridiplantae</taxon>
        <taxon>Streptophyta</taxon>
        <taxon>Embryophyta</taxon>
        <taxon>Tracheophyta</taxon>
        <taxon>Spermatophyta</taxon>
        <taxon>Magnoliopsida</taxon>
        <taxon>eudicotyledons</taxon>
        <taxon>Gunneridae</taxon>
        <taxon>Pentapetalae</taxon>
        <taxon>rosids</taxon>
        <taxon>fabids</taxon>
        <taxon>Fabales</taxon>
        <taxon>Fabaceae</taxon>
        <taxon>Papilionoideae</taxon>
        <taxon>50 kb inversion clade</taxon>
        <taxon>NPAAA clade</taxon>
        <taxon>indigoferoid/millettioid clade</taxon>
        <taxon>Phaseoleae</taxon>
        <taxon>Glycine</taxon>
        <taxon>Glycine subgen. Soja</taxon>
    </lineage>
</organism>
<dbReference type="EMBL" id="KN647595">
    <property type="protein sequence ID" value="KHN36447.1"/>
    <property type="molecule type" value="Genomic_DNA"/>
</dbReference>
<dbReference type="GO" id="GO:0035251">
    <property type="term" value="F:UDP-glucosyltransferase activity"/>
    <property type="evidence" value="ECO:0007669"/>
    <property type="project" value="TreeGrafter"/>
</dbReference>
<dbReference type="EMBL" id="QZWG01000010">
    <property type="protein sequence ID" value="RZB85965.1"/>
    <property type="molecule type" value="Genomic_DNA"/>
</dbReference>
<gene>
    <name evidence="5" type="ORF">D0Y65_026163</name>
    <name evidence="4" type="ORF">glysoja_041034</name>
</gene>
<dbReference type="PANTHER" id="PTHR48047:SF19">
    <property type="entry name" value="GLYCOSYLTRANSFERASE"/>
    <property type="match status" value="1"/>
</dbReference>
<accession>A0A0B2RXA0</accession>
<dbReference type="CDD" id="cd03784">
    <property type="entry name" value="GT1_Gtf-like"/>
    <property type="match status" value="1"/>
</dbReference>
<dbReference type="Pfam" id="PF00201">
    <property type="entry name" value="UDPGT"/>
    <property type="match status" value="1"/>
</dbReference>
<dbReference type="SUPFAM" id="SSF53756">
    <property type="entry name" value="UDP-Glycosyltransferase/glycogen phosphorylase"/>
    <property type="match status" value="1"/>
</dbReference>
<protein>
    <submittedName>
        <fullName evidence="4">UDP-glycosyltransferase 73C3</fullName>
        <ecNumber evidence="4">2.4.1.-</ecNumber>
    </submittedName>
</protein>
<sequence>METTPERNLHFVFIPLMLSGCMRPLVDMAKLMARRKVKVTIVTTARYAVQFKASIDREIQSGSSIQIQLVTFPNAEVGVPEGFENIQLPSIDLKEKLFTALSMLQPQLEELLKKLNPFPCCIIHDKHIFCVADIAVKLKVPRITYDRTNCFNLLCNHNLLTYKVYETVSSDSDEIIIPGLPHRIEMRKCRLPTVSKPYSPNSSQKMDVVRERIRGSEAEAYGIVVNSFEEFEAEYVEEYQRVTGHKVWCVGPLSLTNKDDWDKVGRVSKSPNASEIETNQYMKWLSSWPQSSVIYVGSFCPVEPKVLIEIGLGLEATKRPFIWDLKGIYRRDEMERWLSEERFEVRVKDKGILIRDNWLPQVSILSHRAVGAFFTHAGWISTLDAICAGVPLVILPVSAVEMFYNEKLLSQVAEIGVTMRTEIAIHCGGKDKYGECVREVKKDSVKEAIEKVMRKGGDHEKRREKAKKYADMAKKTIEEGGSSYHNMSMLIDDIVHAQSLNQS</sequence>
<name>A0A0B2RXA0_GLYSO</name>
<keyword evidence="2 4" id="KW-0328">Glycosyltransferase</keyword>
<dbReference type="AlphaFoldDB" id="A0A0B2RXA0"/>
<evidence type="ECO:0000313" key="4">
    <source>
        <dbReference type="EMBL" id="KHN36447.1"/>
    </source>
</evidence>
<dbReference type="SMR" id="A0A0B2RXA0"/>
<evidence type="ECO:0000256" key="1">
    <source>
        <dbReference type="ARBA" id="ARBA00009995"/>
    </source>
</evidence>
<evidence type="ECO:0000313" key="6">
    <source>
        <dbReference type="Proteomes" id="UP000289340"/>
    </source>
</evidence>
<evidence type="ECO:0000313" key="5">
    <source>
        <dbReference type="EMBL" id="RZB85965.1"/>
    </source>
</evidence>
<dbReference type="EC" id="2.4.1.-" evidence="4"/>
<dbReference type="Proteomes" id="UP000289340">
    <property type="component" value="Chromosome 10"/>
</dbReference>
<reference evidence="5 6" key="2">
    <citation type="submission" date="2018-09" db="EMBL/GenBank/DDBJ databases">
        <title>A high-quality reference genome of wild soybean provides a powerful tool to mine soybean genomes.</title>
        <authorList>
            <person name="Xie M."/>
            <person name="Chung C.Y.L."/>
            <person name="Li M.-W."/>
            <person name="Wong F.-L."/>
            <person name="Chan T.-F."/>
            <person name="Lam H.-M."/>
        </authorList>
    </citation>
    <scope>NUCLEOTIDE SEQUENCE [LARGE SCALE GENOMIC DNA]</scope>
    <source>
        <strain evidence="6">cv. W05</strain>
        <tissue evidence="5">Hypocotyl of etiolated seedlings</tissue>
    </source>
</reference>
<dbReference type="Gene3D" id="3.40.50.2000">
    <property type="entry name" value="Glycogen Phosphorylase B"/>
    <property type="match status" value="2"/>
</dbReference>
<proteinExistence type="inferred from homology"/>
<dbReference type="Proteomes" id="UP000053555">
    <property type="component" value="Unassembled WGS sequence"/>
</dbReference>
<dbReference type="InterPro" id="IPR002213">
    <property type="entry name" value="UDP_glucos_trans"/>
</dbReference>
<evidence type="ECO:0000256" key="3">
    <source>
        <dbReference type="ARBA" id="ARBA00022679"/>
    </source>
</evidence>
<comment type="similarity">
    <text evidence="1">Belongs to the UDP-glycosyltransferase family.</text>
</comment>
<dbReference type="PROSITE" id="PS51257">
    <property type="entry name" value="PROKAR_LIPOPROTEIN"/>
    <property type="match status" value="1"/>
</dbReference>
<dbReference type="FunFam" id="3.40.50.2000:FF:000071">
    <property type="entry name" value="Glycosyltransferase"/>
    <property type="match status" value="1"/>
</dbReference>
<reference evidence="4" key="1">
    <citation type="submission" date="2014-07" db="EMBL/GenBank/DDBJ databases">
        <title>Identification of a novel salt tolerance gene in wild soybean by whole-genome sequencing.</title>
        <authorList>
            <person name="Lam H.-M."/>
            <person name="Qi X."/>
            <person name="Li M.-W."/>
            <person name="Liu X."/>
            <person name="Xie M."/>
            <person name="Ni M."/>
            <person name="Xu X."/>
        </authorList>
    </citation>
    <scope>NUCLEOTIDE SEQUENCE [LARGE SCALE GENOMIC DNA]</scope>
    <source>
        <tissue evidence="4">Root</tissue>
    </source>
</reference>
<dbReference type="PANTHER" id="PTHR48047">
    <property type="entry name" value="GLYCOSYLTRANSFERASE"/>
    <property type="match status" value="1"/>
</dbReference>